<accession>A0A6J6N8L9</accession>
<feature type="transmembrane region" description="Helical" evidence="6">
    <location>
        <begin position="55"/>
        <end position="83"/>
    </location>
</feature>
<evidence type="ECO:0000313" key="9">
    <source>
        <dbReference type="EMBL" id="CAB4844334.1"/>
    </source>
</evidence>
<feature type="transmembrane region" description="Helical" evidence="6">
    <location>
        <begin position="20"/>
        <end position="43"/>
    </location>
</feature>
<feature type="transmembrane region" description="Helical" evidence="6">
    <location>
        <begin position="271"/>
        <end position="290"/>
    </location>
</feature>
<name>A0A6J6N8L9_9ZZZZ</name>
<dbReference type="GO" id="GO:0005886">
    <property type="term" value="C:plasma membrane"/>
    <property type="evidence" value="ECO:0007669"/>
    <property type="project" value="UniProtKB-SubCell"/>
</dbReference>
<feature type="transmembrane region" description="Helical" evidence="6">
    <location>
        <begin position="127"/>
        <end position="145"/>
    </location>
</feature>
<keyword evidence="4 6" id="KW-1133">Transmembrane helix</keyword>
<evidence type="ECO:0000256" key="3">
    <source>
        <dbReference type="ARBA" id="ARBA00022692"/>
    </source>
</evidence>
<dbReference type="CDD" id="cd06579">
    <property type="entry name" value="TM_PBP1_transp_AraH_like"/>
    <property type="match status" value="1"/>
</dbReference>
<dbReference type="EMBL" id="CAFBAA010000029">
    <property type="protein sequence ID" value="CAB4844334.1"/>
    <property type="molecule type" value="Genomic_DNA"/>
</dbReference>
<evidence type="ECO:0000313" key="8">
    <source>
        <dbReference type="EMBL" id="CAB4690955.1"/>
    </source>
</evidence>
<evidence type="ECO:0000256" key="6">
    <source>
        <dbReference type="SAM" id="Phobius"/>
    </source>
</evidence>
<evidence type="ECO:0000256" key="5">
    <source>
        <dbReference type="ARBA" id="ARBA00023136"/>
    </source>
</evidence>
<evidence type="ECO:0000256" key="4">
    <source>
        <dbReference type="ARBA" id="ARBA00022989"/>
    </source>
</evidence>
<feature type="transmembrane region" description="Helical" evidence="6">
    <location>
        <begin position="215"/>
        <end position="235"/>
    </location>
</feature>
<reference evidence="7" key="1">
    <citation type="submission" date="2020-05" db="EMBL/GenBank/DDBJ databases">
        <authorList>
            <person name="Chiriac C."/>
            <person name="Salcher M."/>
            <person name="Ghai R."/>
            <person name="Kavagutti S V."/>
        </authorList>
    </citation>
    <scope>NUCLEOTIDE SEQUENCE</scope>
</reference>
<protein>
    <submittedName>
        <fullName evidence="7">Unannotated protein</fullName>
    </submittedName>
</protein>
<organism evidence="7">
    <name type="scientific">freshwater metagenome</name>
    <dbReference type="NCBI Taxonomy" id="449393"/>
    <lineage>
        <taxon>unclassified sequences</taxon>
        <taxon>metagenomes</taxon>
        <taxon>ecological metagenomes</taxon>
    </lineage>
</organism>
<dbReference type="PANTHER" id="PTHR32196">
    <property type="entry name" value="ABC TRANSPORTER PERMEASE PROTEIN YPHD-RELATED-RELATED"/>
    <property type="match status" value="1"/>
</dbReference>
<dbReference type="EMBL" id="CAEZXB010000028">
    <property type="protein sequence ID" value="CAB4682449.1"/>
    <property type="molecule type" value="Genomic_DNA"/>
</dbReference>
<feature type="transmembrane region" description="Helical" evidence="6">
    <location>
        <begin position="247"/>
        <end position="264"/>
    </location>
</feature>
<evidence type="ECO:0000256" key="2">
    <source>
        <dbReference type="ARBA" id="ARBA00022475"/>
    </source>
</evidence>
<gene>
    <name evidence="7" type="ORF">UFOPK2342_01265</name>
    <name evidence="8" type="ORF">UFOPK2423_00575</name>
    <name evidence="9" type="ORF">UFOPK3266_01109</name>
    <name evidence="10" type="ORF">UFOPK4367_01275</name>
</gene>
<dbReference type="Pfam" id="PF02653">
    <property type="entry name" value="BPD_transp_2"/>
    <property type="match status" value="1"/>
</dbReference>
<dbReference type="InterPro" id="IPR001851">
    <property type="entry name" value="ABC_transp_permease"/>
</dbReference>
<proteinExistence type="predicted"/>
<evidence type="ECO:0000313" key="7">
    <source>
        <dbReference type="EMBL" id="CAB4682449.1"/>
    </source>
</evidence>
<dbReference type="EMBL" id="CAEZXN010000009">
    <property type="protein sequence ID" value="CAB4690955.1"/>
    <property type="molecule type" value="Genomic_DNA"/>
</dbReference>
<dbReference type="EMBL" id="CAFBRC010000101">
    <property type="protein sequence ID" value="CAB5077563.1"/>
    <property type="molecule type" value="Genomic_DNA"/>
</dbReference>
<feature type="transmembrane region" description="Helical" evidence="6">
    <location>
        <begin position="165"/>
        <end position="186"/>
    </location>
</feature>
<evidence type="ECO:0000313" key="10">
    <source>
        <dbReference type="EMBL" id="CAB5077563.1"/>
    </source>
</evidence>
<keyword evidence="5 6" id="KW-0472">Membrane</keyword>
<keyword evidence="3 6" id="KW-0812">Transmembrane</keyword>
<keyword evidence="2" id="KW-1003">Cell membrane</keyword>
<dbReference type="AlphaFoldDB" id="A0A6J6N8L9"/>
<sequence>MTTVDTASKSVNVKSLLSKYAIVWVTILVFIFLSASTDAFLSIDNLRNILDQQSVVLIVAAFTTIVLISGGFDVSLGAIYILAPLVALRVQNNINSAWLTLLAGILVGLITGLLNGVIVAYGKINSFIATLATSFIFFGIAYLVSDGTILRVTDINMRKVATTHILGLTSATWIAFLVIAIAWILLDRTRFGRYIFSVGGNFEAARLAGVRTNRVVVAAFVLAGAGAGLAGTLNSIRSVTAQASDDFSIIFSVIAAVVVGGTSIAGGSGAIWRSVVGVFFIAFIVNGFNLNGVDPVYQRIIQGAVILTAVGADAWSRRDKS</sequence>
<dbReference type="GO" id="GO:0022857">
    <property type="term" value="F:transmembrane transporter activity"/>
    <property type="evidence" value="ECO:0007669"/>
    <property type="project" value="InterPro"/>
</dbReference>
<comment type="subcellular location">
    <subcellularLocation>
        <location evidence="1">Cell membrane</location>
        <topology evidence="1">Multi-pass membrane protein</topology>
    </subcellularLocation>
</comment>
<evidence type="ECO:0000256" key="1">
    <source>
        <dbReference type="ARBA" id="ARBA00004651"/>
    </source>
</evidence>
<feature type="transmembrane region" description="Helical" evidence="6">
    <location>
        <begin position="95"/>
        <end position="120"/>
    </location>
</feature>